<organism evidence="1 2">
    <name type="scientific">Devosia soli</name>
    <dbReference type="NCBI Taxonomy" id="361041"/>
    <lineage>
        <taxon>Bacteria</taxon>
        <taxon>Pseudomonadati</taxon>
        <taxon>Pseudomonadota</taxon>
        <taxon>Alphaproteobacteria</taxon>
        <taxon>Hyphomicrobiales</taxon>
        <taxon>Devosiaceae</taxon>
        <taxon>Devosia</taxon>
    </lineage>
</organism>
<accession>A0A0F5LEN2</accession>
<evidence type="ECO:0000313" key="1">
    <source>
        <dbReference type="EMBL" id="KKB80818.1"/>
    </source>
</evidence>
<dbReference type="AlphaFoldDB" id="A0A0F5LEN2"/>
<gene>
    <name evidence="1" type="ORF">VW35_01005</name>
</gene>
<dbReference type="EMBL" id="LAJG01000005">
    <property type="protein sequence ID" value="KKB80818.1"/>
    <property type="molecule type" value="Genomic_DNA"/>
</dbReference>
<protein>
    <submittedName>
        <fullName evidence="1">Uncharacterized protein</fullName>
    </submittedName>
</protein>
<evidence type="ECO:0000313" key="2">
    <source>
        <dbReference type="Proteomes" id="UP000033514"/>
    </source>
</evidence>
<reference evidence="1 2" key="1">
    <citation type="submission" date="2015-03" db="EMBL/GenBank/DDBJ databases">
        <authorList>
            <person name="Hassan Y.I."/>
            <person name="Lepp D."/>
            <person name="Zhou T."/>
        </authorList>
    </citation>
    <scope>NUCLEOTIDE SEQUENCE [LARGE SCALE GENOMIC DNA]</scope>
    <source>
        <strain evidence="1 2">GH2-10</strain>
    </source>
</reference>
<proteinExistence type="predicted"/>
<keyword evidence="2" id="KW-1185">Reference proteome</keyword>
<dbReference type="PATRIC" id="fig|361041.3.peg.3591"/>
<name>A0A0F5LEN2_9HYPH</name>
<sequence length="129" mass="13749">MTTPVSQMTAWQGGKCRVPMWMGGSPSGHCDNIAFGPQYPREYLAELNVRYLLDRPAYCFGPCCPNHGGPAEGAAIIFQDGYTEQGRPMYCAVMPDFINLQESPAGFSGDARRAVANLKTALAAAAGAA</sequence>
<comment type="caution">
    <text evidence="1">The sequence shown here is derived from an EMBL/GenBank/DDBJ whole genome shotgun (WGS) entry which is preliminary data.</text>
</comment>
<dbReference type="Proteomes" id="UP000033514">
    <property type="component" value="Unassembled WGS sequence"/>
</dbReference>
<dbReference type="STRING" id="361041.VW35_01005"/>